<dbReference type="AlphaFoldDB" id="A0A849A5G7"/>
<name>A0A849A5G7_9ACTN</name>
<proteinExistence type="predicted"/>
<protein>
    <recommendedName>
        <fullName evidence="3">SAF domain-containing protein</fullName>
    </recommendedName>
</protein>
<comment type="caution">
    <text evidence="4">The sequence shown here is derived from an EMBL/GenBank/DDBJ whole genome shotgun (WGS) entry which is preliminary data.</text>
</comment>
<keyword evidence="2" id="KW-1133">Transmembrane helix</keyword>
<feature type="transmembrane region" description="Helical" evidence="2">
    <location>
        <begin position="68"/>
        <end position="87"/>
    </location>
</feature>
<reference evidence="4 5" key="1">
    <citation type="submission" date="2020-05" db="EMBL/GenBank/DDBJ databases">
        <title>Nakamurella sp. DB0629 isolated from air conditioner.</title>
        <authorList>
            <person name="Kim D.H."/>
            <person name="Kim D.-U."/>
        </authorList>
    </citation>
    <scope>NUCLEOTIDE SEQUENCE [LARGE SCALE GENOMIC DNA]</scope>
    <source>
        <strain evidence="4 5">DB0629</strain>
    </source>
</reference>
<gene>
    <name evidence="4" type="ORF">HKD39_06190</name>
</gene>
<keyword evidence="2" id="KW-0812">Transmembrane</keyword>
<evidence type="ECO:0000259" key="3">
    <source>
        <dbReference type="SMART" id="SM00858"/>
    </source>
</evidence>
<dbReference type="InterPro" id="IPR013974">
    <property type="entry name" value="SAF"/>
</dbReference>
<evidence type="ECO:0000256" key="2">
    <source>
        <dbReference type="SAM" id="Phobius"/>
    </source>
</evidence>
<dbReference type="CDD" id="cd11614">
    <property type="entry name" value="SAF_CpaB_FlgA_like"/>
    <property type="match status" value="1"/>
</dbReference>
<organism evidence="4 5">
    <name type="scientific">Nakamurella aerolata</name>
    <dbReference type="NCBI Taxonomy" id="1656892"/>
    <lineage>
        <taxon>Bacteria</taxon>
        <taxon>Bacillati</taxon>
        <taxon>Actinomycetota</taxon>
        <taxon>Actinomycetes</taxon>
        <taxon>Nakamurellales</taxon>
        <taxon>Nakamurellaceae</taxon>
        <taxon>Nakamurella</taxon>
    </lineage>
</organism>
<evidence type="ECO:0000256" key="1">
    <source>
        <dbReference type="SAM" id="MobiDB-lite"/>
    </source>
</evidence>
<dbReference type="Proteomes" id="UP000562984">
    <property type="component" value="Unassembled WGS sequence"/>
</dbReference>
<feature type="region of interest" description="Disordered" evidence="1">
    <location>
        <begin position="18"/>
        <end position="46"/>
    </location>
</feature>
<evidence type="ECO:0000313" key="4">
    <source>
        <dbReference type="EMBL" id="NNG35307.1"/>
    </source>
</evidence>
<keyword evidence="5" id="KW-1185">Reference proteome</keyword>
<sequence>MSIATAEPIRSERAFLLRHKGSRGERRSARAPGSTSIRSSQRELHPSWPERVGAALRHHRRGGKHFRTLRRALALLLVLVAAVLALAPPPASDGVRVLTAARDLPPGTVLAAQDVQRRTDSHPPDGAVADVATLVGRPLAAGVRRGQILTDTAVVPATGPQPGRGRVAVPVRLTDPGPGGLLVPGVHLAVLAVDDAGAGRVITPDAVLLSVARSPDRPGPAGSGTTHTIGCLLAVSAKDADALASASLSGRLAVRFT</sequence>
<dbReference type="Gene3D" id="3.90.1210.10">
    <property type="entry name" value="Antifreeze-like/N-acetylneuraminic acid synthase C-terminal domain"/>
    <property type="match status" value="1"/>
</dbReference>
<keyword evidence="2" id="KW-0472">Membrane</keyword>
<evidence type="ECO:0000313" key="5">
    <source>
        <dbReference type="Proteomes" id="UP000562984"/>
    </source>
</evidence>
<accession>A0A849A5G7</accession>
<feature type="domain" description="SAF" evidence="3">
    <location>
        <begin position="95"/>
        <end position="155"/>
    </location>
</feature>
<dbReference type="RefSeq" id="WP_171199020.1">
    <property type="nucleotide sequence ID" value="NZ_JABEND010000003.1"/>
</dbReference>
<dbReference type="SMART" id="SM00858">
    <property type="entry name" value="SAF"/>
    <property type="match status" value="1"/>
</dbReference>
<dbReference type="EMBL" id="JABEND010000003">
    <property type="protein sequence ID" value="NNG35307.1"/>
    <property type="molecule type" value="Genomic_DNA"/>
</dbReference>
<dbReference type="Pfam" id="PF08666">
    <property type="entry name" value="SAF"/>
    <property type="match status" value="1"/>
</dbReference>